<evidence type="ECO:0000313" key="1">
    <source>
        <dbReference type="EMBL" id="GAA3933856.1"/>
    </source>
</evidence>
<name>A0ABP7N3K0_9GAMM</name>
<comment type="caution">
    <text evidence="1">The sequence shown here is derived from an EMBL/GenBank/DDBJ whole genome shotgun (WGS) entry which is preliminary data.</text>
</comment>
<protein>
    <submittedName>
        <fullName evidence="1">Uncharacterized protein</fullName>
    </submittedName>
</protein>
<gene>
    <name evidence="1" type="ORF">GCM10022277_33040</name>
</gene>
<sequence length="394" mass="44502">MADQNFSNQLKQLALEFESMTDNYPHLLEQAISDPESGKWSPDYFTSLEPYGSEIQHKTPPSRLLVNSPEVLSSDTLSLVLLGSHGAELVRTFYGDKIYYDDIYIYDDNAIKRYQIYHSDGDTKPVLIELLVLTEEGSPSQFLTYYDGASLIINYTSNNQGILSKSYIPSDGALKEYKTMRIDFEDGQVKEIVDLANSSLIYSLEEAAKPLSTLLAEYQDRVMAMIIAGLKERPPEAEDVSGMVLEYFSESPFPPSIGLPTASERAKWKGDSVIWWFNAADMEYFYECEFFYQDNSDELLNAKLEELDFDYVVDIVDAFYLELAGRIVNSPEIRALLSADDNFFCTAHDYTCGTDLGLLKKFLPNSLYQEIESEVGAPEELGEDQVLSAFGKLN</sequence>
<proteinExistence type="predicted"/>
<reference evidence="2" key="1">
    <citation type="journal article" date="2019" name="Int. J. Syst. Evol. Microbiol.">
        <title>The Global Catalogue of Microorganisms (GCM) 10K type strain sequencing project: providing services to taxonomists for standard genome sequencing and annotation.</title>
        <authorList>
            <consortium name="The Broad Institute Genomics Platform"/>
            <consortium name="The Broad Institute Genome Sequencing Center for Infectious Disease"/>
            <person name="Wu L."/>
            <person name="Ma J."/>
        </authorList>
    </citation>
    <scope>NUCLEOTIDE SEQUENCE [LARGE SCALE GENOMIC DNA]</scope>
    <source>
        <strain evidence="2">JCM 17551</strain>
    </source>
</reference>
<organism evidence="1 2">
    <name type="scientific">Litoribacillus peritrichatus</name>
    <dbReference type="NCBI Taxonomy" id="718191"/>
    <lineage>
        <taxon>Bacteria</taxon>
        <taxon>Pseudomonadati</taxon>
        <taxon>Pseudomonadota</taxon>
        <taxon>Gammaproteobacteria</taxon>
        <taxon>Oceanospirillales</taxon>
        <taxon>Oceanospirillaceae</taxon>
        <taxon>Litoribacillus</taxon>
    </lineage>
</organism>
<accession>A0ABP7N3K0</accession>
<dbReference type="Proteomes" id="UP001501565">
    <property type="component" value="Unassembled WGS sequence"/>
</dbReference>
<keyword evidence="2" id="KW-1185">Reference proteome</keyword>
<evidence type="ECO:0000313" key="2">
    <source>
        <dbReference type="Proteomes" id="UP001501565"/>
    </source>
</evidence>
<dbReference type="RefSeq" id="WP_344799693.1">
    <property type="nucleotide sequence ID" value="NZ_BAABBN010000012.1"/>
</dbReference>
<dbReference type="EMBL" id="BAABBN010000012">
    <property type="protein sequence ID" value="GAA3933856.1"/>
    <property type="molecule type" value="Genomic_DNA"/>
</dbReference>